<keyword evidence="2" id="KW-1185">Reference proteome</keyword>
<dbReference type="AlphaFoldDB" id="A0ABD2PJD9"/>
<protein>
    <submittedName>
        <fullName evidence="1">Uncharacterized protein</fullName>
    </submittedName>
</protein>
<feature type="non-terminal residue" evidence="1">
    <location>
        <position position="81"/>
    </location>
</feature>
<accession>A0ABD2PJD9</accession>
<dbReference type="Proteomes" id="UP001626550">
    <property type="component" value="Unassembled WGS sequence"/>
</dbReference>
<feature type="non-terminal residue" evidence="1">
    <location>
        <position position="1"/>
    </location>
</feature>
<reference evidence="1 2" key="1">
    <citation type="submission" date="2024-11" db="EMBL/GenBank/DDBJ databases">
        <title>Adaptive evolution of stress response genes in parasites aligns with host niche diversity.</title>
        <authorList>
            <person name="Hahn C."/>
            <person name="Resl P."/>
        </authorList>
    </citation>
    <scope>NUCLEOTIDE SEQUENCE [LARGE SCALE GENOMIC DNA]</scope>
    <source>
        <strain evidence="1">EGGRZ-B1_66</strain>
        <tissue evidence="1">Body</tissue>
    </source>
</reference>
<sequence>CEIGSEQRACVFVVPGSALYSAQSAQGWSAEHASPAVQTGATHHSLPHTEDHLVRLTQLDCTNFRRTQTRPTRALRGETAK</sequence>
<dbReference type="EMBL" id="JBJKFK010006975">
    <property type="protein sequence ID" value="KAL3307591.1"/>
    <property type="molecule type" value="Genomic_DNA"/>
</dbReference>
<evidence type="ECO:0000313" key="1">
    <source>
        <dbReference type="EMBL" id="KAL3307591.1"/>
    </source>
</evidence>
<name>A0ABD2PJD9_9PLAT</name>
<proteinExistence type="predicted"/>
<organism evidence="1 2">
    <name type="scientific">Cichlidogyrus casuarinus</name>
    <dbReference type="NCBI Taxonomy" id="1844966"/>
    <lineage>
        <taxon>Eukaryota</taxon>
        <taxon>Metazoa</taxon>
        <taxon>Spiralia</taxon>
        <taxon>Lophotrochozoa</taxon>
        <taxon>Platyhelminthes</taxon>
        <taxon>Monogenea</taxon>
        <taxon>Monopisthocotylea</taxon>
        <taxon>Dactylogyridea</taxon>
        <taxon>Ancyrocephalidae</taxon>
        <taxon>Cichlidogyrus</taxon>
    </lineage>
</organism>
<gene>
    <name evidence="1" type="ORF">Ciccas_013892</name>
</gene>
<evidence type="ECO:0000313" key="2">
    <source>
        <dbReference type="Proteomes" id="UP001626550"/>
    </source>
</evidence>
<comment type="caution">
    <text evidence="1">The sequence shown here is derived from an EMBL/GenBank/DDBJ whole genome shotgun (WGS) entry which is preliminary data.</text>
</comment>